<evidence type="ECO:0000256" key="1">
    <source>
        <dbReference type="ARBA" id="ARBA00001933"/>
    </source>
</evidence>
<dbReference type="SUPFAM" id="SSF53686">
    <property type="entry name" value="Tryptophan synthase beta subunit-like PLP-dependent enzymes"/>
    <property type="match status" value="1"/>
</dbReference>
<evidence type="ECO:0000256" key="8">
    <source>
        <dbReference type="SAM" id="Phobius"/>
    </source>
</evidence>
<keyword evidence="4" id="KW-0808">Transferase</keyword>
<protein>
    <recommendedName>
        <fullName evidence="9">Tryptophan synthase beta chain-like PALP domain-containing protein</fullName>
    </recommendedName>
</protein>
<dbReference type="PANTHER" id="PTHR10314">
    <property type="entry name" value="CYSTATHIONINE BETA-SYNTHASE"/>
    <property type="match status" value="1"/>
</dbReference>
<dbReference type="FunFam" id="3.40.50.1100:FF:000016">
    <property type="entry name" value="Cysteine synthase A"/>
    <property type="match status" value="1"/>
</dbReference>
<comment type="cofactor">
    <cofactor evidence="1">
        <name>pyridoxal 5'-phosphate</name>
        <dbReference type="ChEBI" id="CHEBI:597326"/>
    </cofactor>
</comment>
<keyword evidence="8" id="KW-0472">Membrane</keyword>
<evidence type="ECO:0000256" key="6">
    <source>
        <dbReference type="ARBA" id="ARBA00023192"/>
    </source>
</evidence>
<organism evidence="10 11">
    <name type="scientific">Seminavis robusta</name>
    <dbReference type="NCBI Taxonomy" id="568900"/>
    <lineage>
        <taxon>Eukaryota</taxon>
        <taxon>Sar</taxon>
        <taxon>Stramenopiles</taxon>
        <taxon>Ochrophyta</taxon>
        <taxon>Bacillariophyta</taxon>
        <taxon>Bacillariophyceae</taxon>
        <taxon>Bacillariophycidae</taxon>
        <taxon>Naviculales</taxon>
        <taxon>Naviculaceae</taxon>
        <taxon>Seminavis</taxon>
    </lineage>
</organism>
<feature type="domain" description="Tryptophan synthase beta chain-like PALP" evidence="9">
    <location>
        <begin position="49"/>
        <end position="98"/>
    </location>
</feature>
<dbReference type="Pfam" id="PF00291">
    <property type="entry name" value="PALP"/>
    <property type="match status" value="2"/>
</dbReference>
<reference evidence="10" key="1">
    <citation type="submission" date="2020-06" db="EMBL/GenBank/DDBJ databases">
        <authorList>
            <consortium name="Plant Systems Biology data submission"/>
        </authorList>
    </citation>
    <scope>NUCLEOTIDE SEQUENCE</scope>
    <source>
        <strain evidence="10">D6</strain>
    </source>
</reference>
<feature type="region of interest" description="Disordered" evidence="7">
    <location>
        <begin position="111"/>
        <end position="141"/>
    </location>
</feature>
<proteinExistence type="inferred from homology"/>
<dbReference type="Gene3D" id="3.40.50.1100">
    <property type="match status" value="4"/>
</dbReference>
<evidence type="ECO:0000313" key="10">
    <source>
        <dbReference type="EMBL" id="CAB9510589.1"/>
    </source>
</evidence>
<keyword evidence="8" id="KW-1133">Transmembrane helix</keyword>
<evidence type="ECO:0000256" key="5">
    <source>
        <dbReference type="ARBA" id="ARBA00022898"/>
    </source>
</evidence>
<name>A0A9N8E2N0_9STRA</name>
<dbReference type="CDD" id="cd01561">
    <property type="entry name" value="CBS_like"/>
    <property type="match status" value="1"/>
</dbReference>
<comment type="similarity">
    <text evidence="2">Belongs to the cysteine synthase/cystathionine beta-synthase family.</text>
</comment>
<dbReference type="InterPro" id="IPR050214">
    <property type="entry name" value="Cys_Synth/Cystath_Beta-Synth"/>
</dbReference>
<keyword evidence="6" id="KW-0198">Cysteine biosynthesis</keyword>
<gene>
    <name evidence="10" type="ORF">SEMRO_443_G144080.3</name>
</gene>
<keyword evidence="8" id="KW-0812">Transmembrane</keyword>
<accession>A0A9N8E2N0</accession>
<keyword evidence="11" id="KW-1185">Reference proteome</keyword>
<evidence type="ECO:0000259" key="9">
    <source>
        <dbReference type="Pfam" id="PF00291"/>
    </source>
</evidence>
<sequence length="480" mass="52902">MTARTTLSTSSTISLALLGVSSSLFLWYSWKQKHRRTTAPCQQQSAYETLIGSTPLVRLEKLSAMVGRNIWVKMESMNPGATGKDRAALGMIQQAEREGLLPPPLNAQEQAFSSSLELREEEASSNGHAISSKNNEDTNNDPMEEILHQAYQKSRSGGIVVEGTSGSTGIALATLAAARGHSCLVVMPDDQATEKQAILRALGAIVYVVPTAAISNPNHYVNIAKRLAERARNENRKAAFMNQFENQANFKTHYETTGPELWQQFHSCSTASNNSNWYTSWRQRQRQQQLSAFVMSAGTGGTISGMGKYLKEQSHDGCRIVLVDPPGSSLYHKIKHGVAFAPQQREQKLQRHRYDTIAEGIGLDRVTHNLSLGLDFVDDAIQVSDQEAIDMAHFLLQTEGLWVGSSSAMNVVGAIRVALQLEPDSNVVTIICDSGSRHATRLWNRDFIVGRGLEWPGEQVSGGERQNHQRIPECLVECMP</sequence>
<feature type="transmembrane region" description="Helical" evidence="8">
    <location>
        <begin position="12"/>
        <end position="30"/>
    </location>
</feature>
<dbReference type="InterPro" id="IPR001926">
    <property type="entry name" value="TrpB-like_PALP"/>
</dbReference>
<dbReference type="AlphaFoldDB" id="A0A9N8E2N0"/>
<feature type="domain" description="Tryptophan synthase beta chain-like PALP" evidence="9">
    <location>
        <begin position="147"/>
        <end position="433"/>
    </location>
</feature>
<evidence type="ECO:0000256" key="4">
    <source>
        <dbReference type="ARBA" id="ARBA00022679"/>
    </source>
</evidence>
<keyword evidence="3" id="KW-0028">Amino-acid biosynthesis</keyword>
<evidence type="ECO:0000256" key="2">
    <source>
        <dbReference type="ARBA" id="ARBA00007103"/>
    </source>
</evidence>
<evidence type="ECO:0000313" key="11">
    <source>
        <dbReference type="Proteomes" id="UP001153069"/>
    </source>
</evidence>
<keyword evidence="5" id="KW-0663">Pyridoxal phosphate</keyword>
<dbReference type="GO" id="GO:0016740">
    <property type="term" value="F:transferase activity"/>
    <property type="evidence" value="ECO:0007669"/>
    <property type="project" value="UniProtKB-KW"/>
</dbReference>
<dbReference type="GO" id="GO:0019344">
    <property type="term" value="P:cysteine biosynthetic process"/>
    <property type="evidence" value="ECO:0007669"/>
    <property type="project" value="UniProtKB-KW"/>
</dbReference>
<dbReference type="InterPro" id="IPR036052">
    <property type="entry name" value="TrpB-like_PALP_sf"/>
</dbReference>
<evidence type="ECO:0000256" key="7">
    <source>
        <dbReference type="SAM" id="MobiDB-lite"/>
    </source>
</evidence>
<comment type="caution">
    <text evidence="10">The sequence shown here is derived from an EMBL/GenBank/DDBJ whole genome shotgun (WGS) entry which is preliminary data.</text>
</comment>
<evidence type="ECO:0000256" key="3">
    <source>
        <dbReference type="ARBA" id="ARBA00022605"/>
    </source>
</evidence>
<dbReference type="EMBL" id="CAICTM010000442">
    <property type="protein sequence ID" value="CAB9510589.1"/>
    <property type="molecule type" value="Genomic_DNA"/>
</dbReference>
<dbReference type="OrthoDB" id="40671at2759"/>
<dbReference type="Proteomes" id="UP001153069">
    <property type="component" value="Unassembled WGS sequence"/>
</dbReference>